<dbReference type="OrthoDB" id="3533442at2759"/>
<gene>
    <name evidence="1" type="ORF">OCU04_011650</name>
</gene>
<dbReference type="EMBL" id="JAPEIS010000014">
    <property type="protein sequence ID" value="KAJ8060040.1"/>
    <property type="molecule type" value="Genomic_DNA"/>
</dbReference>
<keyword evidence="2" id="KW-1185">Reference proteome</keyword>
<comment type="caution">
    <text evidence="1">The sequence shown here is derived from an EMBL/GenBank/DDBJ whole genome shotgun (WGS) entry which is preliminary data.</text>
</comment>
<proteinExistence type="predicted"/>
<organism evidence="1 2">
    <name type="scientific">Sclerotinia nivalis</name>
    <dbReference type="NCBI Taxonomy" id="352851"/>
    <lineage>
        <taxon>Eukaryota</taxon>
        <taxon>Fungi</taxon>
        <taxon>Dikarya</taxon>
        <taxon>Ascomycota</taxon>
        <taxon>Pezizomycotina</taxon>
        <taxon>Leotiomycetes</taxon>
        <taxon>Helotiales</taxon>
        <taxon>Sclerotiniaceae</taxon>
        <taxon>Sclerotinia</taxon>
    </lineage>
</organism>
<dbReference type="AlphaFoldDB" id="A0A9X0AC71"/>
<sequence>MQNIQTAISNLHPDKPTKGIELTEVAFVWDNNEKEKYGGDFDRIRFQRILGRGDADESIQEDALVNNSLEAMMARGNQGYIYAKYRLDKVEHAEWCGREKE</sequence>
<name>A0A9X0AC71_9HELO</name>
<accession>A0A9X0AC71</accession>
<evidence type="ECO:0000313" key="1">
    <source>
        <dbReference type="EMBL" id="KAJ8060040.1"/>
    </source>
</evidence>
<reference evidence="1" key="1">
    <citation type="submission" date="2022-11" db="EMBL/GenBank/DDBJ databases">
        <title>Genome Resource of Sclerotinia nivalis Strain SnTB1, a Plant Pathogen Isolated from American Ginseng.</title>
        <authorList>
            <person name="Fan S."/>
        </authorList>
    </citation>
    <scope>NUCLEOTIDE SEQUENCE</scope>
    <source>
        <strain evidence="1">SnTB1</strain>
    </source>
</reference>
<evidence type="ECO:0000313" key="2">
    <source>
        <dbReference type="Proteomes" id="UP001152300"/>
    </source>
</evidence>
<protein>
    <submittedName>
        <fullName evidence="1">Uncharacterized protein</fullName>
    </submittedName>
</protein>
<dbReference type="Proteomes" id="UP001152300">
    <property type="component" value="Unassembled WGS sequence"/>
</dbReference>